<keyword evidence="1" id="KW-0812">Transmembrane</keyword>
<protein>
    <submittedName>
        <fullName evidence="3">VanZ family protein</fullName>
    </submittedName>
</protein>
<keyword evidence="1" id="KW-1133">Transmembrane helix</keyword>
<organism evidence="3 4">
    <name type="scientific">Bacillus salipaludis</name>
    <dbReference type="NCBI Taxonomy" id="2547811"/>
    <lineage>
        <taxon>Bacteria</taxon>
        <taxon>Bacillati</taxon>
        <taxon>Bacillota</taxon>
        <taxon>Bacilli</taxon>
        <taxon>Bacillales</taxon>
        <taxon>Bacillaceae</taxon>
        <taxon>Bacillus</taxon>
    </lineage>
</organism>
<feature type="transmembrane region" description="Helical" evidence="1">
    <location>
        <begin position="128"/>
        <end position="149"/>
    </location>
</feature>
<evidence type="ECO:0000313" key="4">
    <source>
        <dbReference type="Proteomes" id="UP000295132"/>
    </source>
</evidence>
<dbReference type="InterPro" id="IPR053150">
    <property type="entry name" value="Teicoplanin_resist-assoc"/>
</dbReference>
<sequence>MNFQNGVFIVVQLWRAFGHLVPLFLIIVLGVSVITYFVSKKRKSDRVIVNLLFIFSIIGILLVTVYPNAYGPGMPRVVNIVPLVGMYNILFHSVDITIPIRNLGLNILLFVPFGFFLTLKTSSFQRKLNLFVILTGFIFSLFIETVQFAIPMGRSSDIDDVILNTIGTFLGYIIWKLFNSKSSSISSFKETSNGKM</sequence>
<feature type="transmembrane region" description="Helical" evidence="1">
    <location>
        <begin position="47"/>
        <end position="69"/>
    </location>
</feature>
<gene>
    <name evidence="3" type="ORF">E2K98_30550</name>
</gene>
<feature type="transmembrane region" description="Helical" evidence="1">
    <location>
        <begin position="89"/>
        <end position="116"/>
    </location>
</feature>
<evidence type="ECO:0000256" key="1">
    <source>
        <dbReference type="SAM" id="Phobius"/>
    </source>
</evidence>
<evidence type="ECO:0000313" key="3">
    <source>
        <dbReference type="EMBL" id="TDK52378.1"/>
    </source>
</evidence>
<feature type="transmembrane region" description="Helical" evidence="1">
    <location>
        <begin position="161"/>
        <end position="178"/>
    </location>
</feature>
<feature type="domain" description="VanZ-like" evidence="2">
    <location>
        <begin position="53"/>
        <end position="178"/>
    </location>
</feature>
<dbReference type="Pfam" id="PF04892">
    <property type="entry name" value="VanZ"/>
    <property type="match status" value="1"/>
</dbReference>
<dbReference type="EMBL" id="SMYO01000092">
    <property type="protein sequence ID" value="TDK52378.1"/>
    <property type="molecule type" value="Genomic_DNA"/>
</dbReference>
<accession>A0A4R5VGH1</accession>
<proteinExistence type="predicted"/>
<dbReference type="Proteomes" id="UP000295132">
    <property type="component" value="Unassembled WGS sequence"/>
</dbReference>
<reference evidence="3 4" key="1">
    <citation type="submission" date="2019-03" db="EMBL/GenBank/DDBJ databases">
        <title>Bacillus niacini sp. nov. a Nicotinate-Metabolizing Mesophile Isolated from Soil.</title>
        <authorList>
            <person name="Zhang G."/>
        </authorList>
    </citation>
    <scope>NUCLEOTIDE SEQUENCE [LARGE SCALE GENOMIC DNA]</scope>
    <source>
        <strain evidence="3 4">WN066</strain>
    </source>
</reference>
<keyword evidence="1" id="KW-0472">Membrane</keyword>
<dbReference type="AlphaFoldDB" id="A0A4R5VGH1"/>
<comment type="caution">
    <text evidence="3">The sequence shown here is derived from an EMBL/GenBank/DDBJ whole genome shotgun (WGS) entry which is preliminary data.</text>
</comment>
<dbReference type="PANTHER" id="PTHR36834">
    <property type="entry name" value="MEMBRANE PROTEIN-RELATED"/>
    <property type="match status" value="1"/>
</dbReference>
<feature type="transmembrane region" description="Helical" evidence="1">
    <location>
        <begin position="20"/>
        <end position="38"/>
    </location>
</feature>
<name>A0A4R5VGH1_9BACI</name>
<dbReference type="InterPro" id="IPR006976">
    <property type="entry name" value="VanZ-like"/>
</dbReference>
<evidence type="ECO:0000259" key="2">
    <source>
        <dbReference type="Pfam" id="PF04892"/>
    </source>
</evidence>
<dbReference type="PANTHER" id="PTHR36834:SF1">
    <property type="entry name" value="INTEGRAL MEMBRANE PROTEIN"/>
    <property type="match status" value="1"/>
</dbReference>